<reference evidence="2 3" key="1">
    <citation type="submission" date="2019-05" db="EMBL/GenBank/DDBJ databases">
        <title>Emergence of the Ug99 lineage of the wheat stem rust pathogen through somatic hybridization.</title>
        <authorList>
            <person name="Li F."/>
            <person name="Upadhyaya N.M."/>
            <person name="Sperschneider J."/>
            <person name="Matny O."/>
            <person name="Nguyen-Phuc H."/>
            <person name="Mago R."/>
            <person name="Raley C."/>
            <person name="Miller M.E."/>
            <person name="Silverstein K.A.T."/>
            <person name="Henningsen E."/>
            <person name="Hirsch C.D."/>
            <person name="Visser B."/>
            <person name="Pretorius Z.A."/>
            <person name="Steffenson B.J."/>
            <person name="Schwessinger B."/>
            <person name="Dodds P.N."/>
            <person name="Figueroa M."/>
        </authorList>
    </citation>
    <scope>NUCLEOTIDE SEQUENCE [LARGE SCALE GENOMIC DNA]</scope>
    <source>
        <strain evidence="2">21-0</strain>
    </source>
</reference>
<feature type="compositionally biased region" description="Polar residues" evidence="1">
    <location>
        <begin position="23"/>
        <end position="38"/>
    </location>
</feature>
<proteinExistence type="predicted"/>
<evidence type="ECO:0000313" key="2">
    <source>
        <dbReference type="EMBL" id="KAA1087584.1"/>
    </source>
</evidence>
<sequence length="88" mass="9962">MKRWVEFERERRWRTEQLAAGTLNDNGSRNGTTLAPPSGRYSLNSSIDNWSSAQSATHTVPGCPLSSNCRYLSHWHGKSQKFPQEAII</sequence>
<organism evidence="2 3">
    <name type="scientific">Puccinia graminis f. sp. tritici</name>
    <dbReference type="NCBI Taxonomy" id="56615"/>
    <lineage>
        <taxon>Eukaryota</taxon>
        <taxon>Fungi</taxon>
        <taxon>Dikarya</taxon>
        <taxon>Basidiomycota</taxon>
        <taxon>Pucciniomycotina</taxon>
        <taxon>Pucciniomycetes</taxon>
        <taxon>Pucciniales</taxon>
        <taxon>Pucciniaceae</taxon>
        <taxon>Puccinia</taxon>
    </lineage>
</organism>
<evidence type="ECO:0000313" key="3">
    <source>
        <dbReference type="Proteomes" id="UP000324748"/>
    </source>
</evidence>
<name>A0A5B0NG48_PUCGR</name>
<protein>
    <submittedName>
        <fullName evidence="2">Chitin synthase, class 3</fullName>
    </submittedName>
</protein>
<dbReference type="Proteomes" id="UP000324748">
    <property type="component" value="Unassembled WGS sequence"/>
</dbReference>
<gene>
    <name evidence="2" type="primary">CHS3_17</name>
    <name evidence="2" type="ORF">PGT21_034031</name>
</gene>
<feature type="region of interest" description="Disordered" evidence="1">
    <location>
        <begin position="18"/>
        <end position="38"/>
    </location>
</feature>
<dbReference type="AlphaFoldDB" id="A0A5B0NG48"/>
<keyword evidence="3" id="KW-1185">Reference proteome</keyword>
<accession>A0A5B0NG48</accession>
<comment type="caution">
    <text evidence="2">The sequence shown here is derived from an EMBL/GenBank/DDBJ whole genome shotgun (WGS) entry which is preliminary data.</text>
</comment>
<evidence type="ECO:0000256" key="1">
    <source>
        <dbReference type="SAM" id="MobiDB-lite"/>
    </source>
</evidence>
<dbReference type="EMBL" id="VSWC01000105">
    <property type="protein sequence ID" value="KAA1087584.1"/>
    <property type="molecule type" value="Genomic_DNA"/>
</dbReference>